<dbReference type="RefSeq" id="WP_206964431.1">
    <property type="nucleotide sequence ID" value="NZ_JAFLVX010000004.1"/>
</dbReference>
<feature type="domain" description="Phosphatidic acid phosphatase type 2/haloperoxidase" evidence="2">
    <location>
        <begin position="130"/>
        <end position="257"/>
    </location>
</feature>
<feature type="transmembrane region" description="Helical" evidence="1">
    <location>
        <begin position="189"/>
        <end position="206"/>
    </location>
</feature>
<keyword evidence="4" id="KW-1185">Reference proteome</keyword>
<dbReference type="CDD" id="cd01610">
    <property type="entry name" value="PAP2_like"/>
    <property type="match status" value="1"/>
</dbReference>
<feature type="transmembrane region" description="Helical" evidence="1">
    <location>
        <begin position="239"/>
        <end position="256"/>
    </location>
</feature>
<dbReference type="InterPro" id="IPR000326">
    <property type="entry name" value="PAP2/HPO"/>
</dbReference>
<comment type="caution">
    <text evidence="3">The sequence shown here is derived from an EMBL/GenBank/DDBJ whole genome shotgun (WGS) entry which is preliminary data.</text>
</comment>
<reference evidence="3 4" key="1">
    <citation type="submission" date="2021-03" db="EMBL/GenBank/DDBJ databases">
        <title>Enterococcal diversity collection.</title>
        <authorList>
            <person name="Gilmore M.S."/>
            <person name="Schwartzman J."/>
            <person name="Van Tyne D."/>
            <person name="Martin M."/>
            <person name="Earl A.M."/>
            <person name="Manson A.L."/>
            <person name="Straub T."/>
            <person name="Salamzade R."/>
            <person name="Saavedra J."/>
            <person name="Lebreton F."/>
            <person name="Prichula J."/>
            <person name="Schaufler K."/>
            <person name="Gaca A."/>
            <person name="Sgardioli B."/>
            <person name="Wagenaar J."/>
            <person name="Strong T."/>
        </authorList>
    </citation>
    <scope>NUCLEOTIDE SEQUENCE [LARGE SCALE GENOMIC DNA]</scope>
    <source>
        <strain evidence="3 4">DIV0080</strain>
    </source>
</reference>
<sequence length="267" mass="30318">MRKDVKITIGVFVVLLAIFTFADLSISNALYNPDSTFGWFFESFGELVLSFIGLFSACVLFRTQTEKVIPMRVLYGVLGLFNALMAASLNKMYLHLSTVVMVLIMIAYLAIFYFLAGFVKESETGLVRKIAKIGILLSLLPILIITILKMVWGRPRYRSMADPSSEFTPWYLIQGFTTDNEHMSFPSGHSANSAVVIWITLLPLWLKKLQPYRKLITVGAFLWIVCVMISRVIMGAHFASDVLMGSMITLSLFYYLRHVFLKDELTY</sequence>
<evidence type="ECO:0000259" key="2">
    <source>
        <dbReference type="SMART" id="SM00014"/>
    </source>
</evidence>
<proteinExistence type="predicted"/>
<dbReference type="EMBL" id="JAFLVX010000004">
    <property type="protein sequence ID" value="MBO0475705.1"/>
    <property type="molecule type" value="Genomic_DNA"/>
</dbReference>
<feature type="transmembrane region" description="Helical" evidence="1">
    <location>
        <begin position="215"/>
        <end position="233"/>
    </location>
</feature>
<dbReference type="Gene3D" id="1.20.144.10">
    <property type="entry name" value="Phosphatidic acid phosphatase type 2/haloperoxidase"/>
    <property type="match status" value="1"/>
</dbReference>
<keyword evidence="1" id="KW-0812">Transmembrane</keyword>
<dbReference type="PANTHER" id="PTHR14969:SF13">
    <property type="entry name" value="AT30094P"/>
    <property type="match status" value="1"/>
</dbReference>
<feature type="transmembrane region" description="Helical" evidence="1">
    <location>
        <begin position="99"/>
        <end position="118"/>
    </location>
</feature>
<feature type="transmembrane region" description="Helical" evidence="1">
    <location>
        <begin position="7"/>
        <end position="31"/>
    </location>
</feature>
<feature type="transmembrane region" description="Helical" evidence="1">
    <location>
        <begin position="73"/>
        <end position="93"/>
    </location>
</feature>
<dbReference type="Pfam" id="PF01569">
    <property type="entry name" value="PAP2"/>
    <property type="match status" value="1"/>
</dbReference>
<evidence type="ECO:0000256" key="1">
    <source>
        <dbReference type="SAM" id="Phobius"/>
    </source>
</evidence>
<keyword evidence="1" id="KW-1133">Transmembrane helix</keyword>
<evidence type="ECO:0000313" key="3">
    <source>
        <dbReference type="EMBL" id="MBO0475705.1"/>
    </source>
</evidence>
<dbReference type="SUPFAM" id="SSF48317">
    <property type="entry name" value="Acid phosphatase/Vanadium-dependent haloperoxidase"/>
    <property type="match status" value="1"/>
</dbReference>
<feature type="transmembrane region" description="Helical" evidence="1">
    <location>
        <begin position="37"/>
        <end position="61"/>
    </location>
</feature>
<keyword evidence="1" id="KW-0472">Membrane</keyword>
<gene>
    <name evidence="3" type="ORF">DOK76_01400</name>
</gene>
<protein>
    <submittedName>
        <fullName evidence="3">Phosphatase PAP2 family protein</fullName>
    </submittedName>
</protein>
<dbReference type="PANTHER" id="PTHR14969">
    <property type="entry name" value="SPHINGOSINE-1-PHOSPHATE PHOSPHOHYDROLASE"/>
    <property type="match status" value="1"/>
</dbReference>
<evidence type="ECO:0000313" key="4">
    <source>
        <dbReference type="Proteomes" id="UP000664857"/>
    </source>
</evidence>
<dbReference type="InterPro" id="IPR036938">
    <property type="entry name" value="PAP2/HPO_sf"/>
</dbReference>
<dbReference type="Proteomes" id="UP000664857">
    <property type="component" value="Unassembled WGS sequence"/>
</dbReference>
<dbReference type="SMART" id="SM00014">
    <property type="entry name" value="acidPPc"/>
    <property type="match status" value="1"/>
</dbReference>
<accession>A0ABS3HPP9</accession>
<feature type="transmembrane region" description="Helical" evidence="1">
    <location>
        <begin position="130"/>
        <end position="152"/>
    </location>
</feature>
<name>A0ABS3HPP9_9ENTE</name>
<organism evidence="3 4">
    <name type="scientific">Candidatus Vagococcus giribetii</name>
    <dbReference type="NCBI Taxonomy" id="2230876"/>
    <lineage>
        <taxon>Bacteria</taxon>
        <taxon>Bacillati</taxon>
        <taxon>Bacillota</taxon>
        <taxon>Bacilli</taxon>
        <taxon>Lactobacillales</taxon>
        <taxon>Enterococcaceae</taxon>
        <taxon>Vagococcus</taxon>
    </lineage>
</organism>